<dbReference type="Pfam" id="PF00149">
    <property type="entry name" value="Metallophos"/>
    <property type="match status" value="1"/>
</dbReference>
<dbReference type="SUPFAM" id="SSF56300">
    <property type="entry name" value="Metallo-dependent phosphatases"/>
    <property type="match status" value="1"/>
</dbReference>
<keyword evidence="1" id="KW-1133">Transmembrane helix</keyword>
<feature type="domain" description="Calcineurin-like phosphoesterase" evidence="2">
    <location>
        <begin position="20"/>
        <end position="218"/>
    </location>
</feature>
<organism evidence="3 4">
    <name type="scientific">Massariosphaeria phaeospora</name>
    <dbReference type="NCBI Taxonomy" id="100035"/>
    <lineage>
        <taxon>Eukaryota</taxon>
        <taxon>Fungi</taxon>
        <taxon>Dikarya</taxon>
        <taxon>Ascomycota</taxon>
        <taxon>Pezizomycotina</taxon>
        <taxon>Dothideomycetes</taxon>
        <taxon>Pleosporomycetidae</taxon>
        <taxon>Pleosporales</taxon>
        <taxon>Pleosporales incertae sedis</taxon>
        <taxon>Massariosphaeria</taxon>
    </lineage>
</organism>
<dbReference type="PANTHER" id="PTHR37844:SF2">
    <property type="entry name" value="SER_THR PROTEIN PHOSPHATASE SUPERFAMILY (AFU_ORTHOLOGUE AFUA_1G14840)"/>
    <property type="match status" value="1"/>
</dbReference>
<accession>A0A7C8M5X8</accession>
<dbReference type="Proteomes" id="UP000481861">
    <property type="component" value="Unassembled WGS sequence"/>
</dbReference>
<evidence type="ECO:0000313" key="3">
    <source>
        <dbReference type="EMBL" id="KAF2871580.1"/>
    </source>
</evidence>
<protein>
    <submittedName>
        <fullName evidence="3">Metallo-dependent phosphatase-like protein</fullName>
    </submittedName>
</protein>
<keyword evidence="1" id="KW-0812">Transmembrane</keyword>
<feature type="transmembrane region" description="Helical" evidence="1">
    <location>
        <begin position="12"/>
        <end position="31"/>
    </location>
</feature>
<sequence length="302" mass="33517">HFHPPNTFPLLAPYLFLLAPYLFLLGDIGLTRHPALFTFLRTLLAHSPRLTIFYVPGNHEAYGLTLAASTARLHVFECEFRGRFWVMERRRVDLGARVTVLGCTLWSRITEAQEAKCWSTMADFRAEGGIQEWDVAAHNACHARDLAWLNARVRAIQTTSPDRDIVILTHHCPSTDPRASDPRHVNSSISEGFSTDLSREACWRSASVKLWAFGHTHWNVQYVDDTEGREMLVVANQKGYARGGGVVRSVVVDGEGGKWKVVVGKGAVNEGGDGSKGKVSVRGEIVKGYEGEGYARGPVTWC</sequence>
<keyword evidence="4" id="KW-1185">Reference proteome</keyword>
<dbReference type="Gene3D" id="3.60.21.10">
    <property type="match status" value="1"/>
</dbReference>
<evidence type="ECO:0000259" key="2">
    <source>
        <dbReference type="Pfam" id="PF00149"/>
    </source>
</evidence>
<dbReference type="GO" id="GO:0016787">
    <property type="term" value="F:hydrolase activity"/>
    <property type="evidence" value="ECO:0007669"/>
    <property type="project" value="InterPro"/>
</dbReference>
<gene>
    <name evidence="3" type="ORF">BDV95DRAFT_493898</name>
</gene>
<dbReference type="OrthoDB" id="550558at2759"/>
<dbReference type="AlphaFoldDB" id="A0A7C8M5X8"/>
<dbReference type="InterPro" id="IPR004843">
    <property type="entry name" value="Calcineurin-like_PHP"/>
</dbReference>
<feature type="non-terminal residue" evidence="3">
    <location>
        <position position="1"/>
    </location>
</feature>
<evidence type="ECO:0000313" key="4">
    <source>
        <dbReference type="Proteomes" id="UP000481861"/>
    </source>
</evidence>
<name>A0A7C8M5X8_9PLEO</name>
<evidence type="ECO:0000256" key="1">
    <source>
        <dbReference type="SAM" id="Phobius"/>
    </source>
</evidence>
<dbReference type="PANTHER" id="PTHR37844">
    <property type="entry name" value="SER/THR PROTEIN PHOSPHATASE SUPERFAMILY (AFU_ORTHOLOGUE AFUA_1G14840)"/>
    <property type="match status" value="1"/>
</dbReference>
<dbReference type="InterPro" id="IPR029052">
    <property type="entry name" value="Metallo-depent_PP-like"/>
</dbReference>
<dbReference type="EMBL" id="JAADJZ010000011">
    <property type="protein sequence ID" value="KAF2871580.1"/>
    <property type="molecule type" value="Genomic_DNA"/>
</dbReference>
<keyword evidence="1" id="KW-0472">Membrane</keyword>
<comment type="caution">
    <text evidence="3">The sequence shown here is derived from an EMBL/GenBank/DDBJ whole genome shotgun (WGS) entry which is preliminary data.</text>
</comment>
<reference evidence="3 4" key="1">
    <citation type="submission" date="2020-01" db="EMBL/GenBank/DDBJ databases">
        <authorList>
            <consortium name="DOE Joint Genome Institute"/>
            <person name="Haridas S."/>
            <person name="Albert R."/>
            <person name="Binder M."/>
            <person name="Bloem J."/>
            <person name="Labutti K."/>
            <person name="Salamov A."/>
            <person name="Andreopoulos B."/>
            <person name="Baker S.E."/>
            <person name="Barry K."/>
            <person name="Bills G."/>
            <person name="Bluhm B.H."/>
            <person name="Cannon C."/>
            <person name="Castanera R."/>
            <person name="Culley D.E."/>
            <person name="Daum C."/>
            <person name="Ezra D."/>
            <person name="Gonzalez J.B."/>
            <person name="Henrissat B."/>
            <person name="Kuo A."/>
            <person name="Liang C."/>
            <person name="Lipzen A."/>
            <person name="Lutzoni F."/>
            <person name="Magnuson J."/>
            <person name="Mondo S."/>
            <person name="Nolan M."/>
            <person name="Ohm R."/>
            <person name="Pangilinan J."/>
            <person name="Park H.-J.H."/>
            <person name="Ramirez L."/>
            <person name="Alfaro M."/>
            <person name="Sun H."/>
            <person name="Tritt A."/>
            <person name="Yoshinaga Y."/>
            <person name="Zwiers L.-H.L."/>
            <person name="Turgeon B.G."/>
            <person name="Goodwin S.B."/>
            <person name="Spatafora J.W."/>
            <person name="Crous P.W."/>
            <person name="Grigoriev I.V."/>
        </authorList>
    </citation>
    <scope>NUCLEOTIDE SEQUENCE [LARGE SCALE GENOMIC DNA]</scope>
    <source>
        <strain evidence="3 4">CBS 611.86</strain>
    </source>
</reference>
<proteinExistence type="predicted"/>